<dbReference type="EC" id="2.3.2.31" evidence="2"/>
<organism evidence="10 11">
    <name type="scientific">Fomitopsis schrenkii</name>
    <name type="common">Brown rot fungus</name>
    <dbReference type="NCBI Taxonomy" id="2126942"/>
    <lineage>
        <taxon>Eukaryota</taxon>
        <taxon>Fungi</taxon>
        <taxon>Dikarya</taxon>
        <taxon>Basidiomycota</taxon>
        <taxon>Agaricomycotina</taxon>
        <taxon>Agaricomycetes</taxon>
        <taxon>Polyporales</taxon>
        <taxon>Fomitopsis</taxon>
    </lineage>
</organism>
<keyword evidence="8" id="KW-0862">Zinc</keyword>
<evidence type="ECO:0000256" key="2">
    <source>
        <dbReference type="ARBA" id="ARBA00012251"/>
    </source>
</evidence>
<dbReference type="Pfam" id="PF01485">
    <property type="entry name" value="IBR"/>
    <property type="match status" value="1"/>
</dbReference>
<evidence type="ECO:0000259" key="9">
    <source>
        <dbReference type="PROSITE" id="PS51873"/>
    </source>
</evidence>
<proteinExistence type="predicted"/>
<dbReference type="SUPFAM" id="SSF57850">
    <property type="entry name" value="RING/U-box"/>
    <property type="match status" value="1"/>
</dbReference>
<keyword evidence="11" id="KW-1185">Reference proteome</keyword>
<evidence type="ECO:0000256" key="7">
    <source>
        <dbReference type="ARBA" id="ARBA00022786"/>
    </source>
</evidence>
<gene>
    <name evidence="10" type="ORF">FOMPIDRAFT_33757</name>
</gene>
<evidence type="ECO:0000256" key="8">
    <source>
        <dbReference type="ARBA" id="ARBA00022833"/>
    </source>
</evidence>
<dbReference type="Proteomes" id="UP000015241">
    <property type="component" value="Unassembled WGS sequence"/>
</dbReference>
<feature type="non-terminal residue" evidence="10">
    <location>
        <position position="174"/>
    </location>
</feature>
<dbReference type="CDD" id="cd22584">
    <property type="entry name" value="Rcat_RBR_unk"/>
    <property type="match status" value="1"/>
</dbReference>
<dbReference type="InterPro" id="IPR002867">
    <property type="entry name" value="IBR_dom"/>
</dbReference>
<protein>
    <recommendedName>
        <fullName evidence="2">RBR-type E3 ubiquitin transferase</fullName>
        <ecNumber evidence="2">2.3.2.31</ecNumber>
    </recommendedName>
</protein>
<keyword evidence="3" id="KW-0808">Transferase</keyword>
<dbReference type="EMBL" id="KE504188">
    <property type="protein sequence ID" value="EPS96486.1"/>
    <property type="molecule type" value="Genomic_DNA"/>
</dbReference>
<evidence type="ECO:0000256" key="6">
    <source>
        <dbReference type="ARBA" id="ARBA00022771"/>
    </source>
</evidence>
<dbReference type="GO" id="GO:0061630">
    <property type="term" value="F:ubiquitin protein ligase activity"/>
    <property type="evidence" value="ECO:0007669"/>
    <property type="project" value="UniProtKB-EC"/>
</dbReference>
<sequence length="174" mass="19595">CGHYYHVECLLHLVEASTHDQSLFPPRCCDHPIREKVFERYMSPALASTYREKTAEFSTVRRVYCSNLACSRFLGPRTGSNEAINYYCAVCATRTCSGCRLGVSTSPAGQPHVCRPDCSQREVLDLARKRGWTRCPACEQMIELHSGCYHMTCVCATQFCYVCGGPWKTCLCPQ</sequence>
<reference evidence="10 11" key="1">
    <citation type="journal article" date="2012" name="Science">
        <title>The Paleozoic origin of enzymatic lignin decomposition reconstructed from 31 fungal genomes.</title>
        <authorList>
            <person name="Floudas D."/>
            <person name="Binder M."/>
            <person name="Riley R."/>
            <person name="Barry K."/>
            <person name="Blanchette R.A."/>
            <person name="Henrissat B."/>
            <person name="Martinez A.T."/>
            <person name="Otillar R."/>
            <person name="Spatafora J.W."/>
            <person name="Yadav J.S."/>
            <person name="Aerts A."/>
            <person name="Benoit I."/>
            <person name="Boyd A."/>
            <person name="Carlson A."/>
            <person name="Copeland A."/>
            <person name="Coutinho P.M."/>
            <person name="de Vries R.P."/>
            <person name="Ferreira P."/>
            <person name="Findley K."/>
            <person name="Foster B."/>
            <person name="Gaskell J."/>
            <person name="Glotzer D."/>
            <person name="Gorecki P."/>
            <person name="Heitman J."/>
            <person name="Hesse C."/>
            <person name="Hori C."/>
            <person name="Igarashi K."/>
            <person name="Jurgens J.A."/>
            <person name="Kallen N."/>
            <person name="Kersten P."/>
            <person name="Kohler A."/>
            <person name="Kuees U."/>
            <person name="Kumar T.K.A."/>
            <person name="Kuo A."/>
            <person name="LaButti K."/>
            <person name="Larrondo L.F."/>
            <person name="Lindquist E."/>
            <person name="Ling A."/>
            <person name="Lombard V."/>
            <person name="Lucas S."/>
            <person name="Lundell T."/>
            <person name="Martin R."/>
            <person name="McLaughlin D.J."/>
            <person name="Morgenstern I."/>
            <person name="Morin E."/>
            <person name="Murat C."/>
            <person name="Nagy L.G."/>
            <person name="Nolan M."/>
            <person name="Ohm R.A."/>
            <person name="Patyshakuliyeva A."/>
            <person name="Rokas A."/>
            <person name="Ruiz-Duenas F.J."/>
            <person name="Sabat G."/>
            <person name="Salamov A."/>
            <person name="Samejima M."/>
            <person name="Schmutz J."/>
            <person name="Slot J.C."/>
            <person name="St John F."/>
            <person name="Stenlid J."/>
            <person name="Sun H."/>
            <person name="Sun S."/>
            <person name="Syed K."/>
            <person name="Tsang A."/>
            <person name="Wiebenga A."/>
            <person name="Young D."/>
            <person name="Pisabarro A."/>
            <person name="Eastwood D.C."/>
            <person name="Martin F."/>
            <person name="Cullen D."/>
            <person name="Grigoriev I.V."/>
            <person name="Hibbett D.S."/>
        </authorList>
    </citation>
    <scope>NUCLEOTIDE SEQUENCE</scope>
    <source>
        <strain evidence="11">FP-58527</strain>
    </source>
</reference>
<dbReference type="STRING" id="743788.S8DTA7"/>
<dbReference type="PANTHER" id="PTHR11685">
    <property type="entry name" value="RBR FAMILY RING FINGER AND IBR DOMAIN-CONTAINING"/>
    <property type="match status" value="1"/>
</dbReference>
<accession>S8DTA7</accession>
<evidence type="ECO:0000256" key="5">
    <source>
        <dbReference type="ARBA" id="ARBA00022737"/>
    </source>
</evidence>
<evidence type="ECO:0000313" key="11">
    <source>
        <dbReference type="Proteomes" id="UP000015241"/>
    </source>
</evidence>
<dbReference type="Gene3D" id="1.20.120.1750">
    <property type="match status" value="1"/>
</dbReference>
<dbReference type="GO" id="GO:0016567">
    <property type="term" value="P:protein ubiquitination"/>
    <property type="evidence" value="ECO:0007669"/>
    <property type="project" value="InterPro"/>
</dbReference>
<dbReference type="InterPro" id="IPR031127">
    <property type="entry name" value="E3_UB_ligase_RBR"/>
</dbReference>
<dbReference type="InterPro" id="IPR044066">
    <property type="entry name" value="TRIAD_supradom"/>
</dbReference>
<dbReference type="HOGENOM" id="CLU_022048_5_2_1"/>
<dbReference type="OrthoDB" id="9977870at2759"/>
<keyword evidence="4" id="KW-0479">Metal-binding</keyword>
<keyword evidence="7" id="KW-0833">Ubl conjugation pathway</keyword>
<dbReference type="eggNOG" id="KOG1812">
    <property type="taxonomic scope" value="Eukaryota"/>
</dbReference>
<dbReference type="InParanoid" id="S8DTA7"/>
<evidence type="ECO:0000313" key="10">
    <source>
        <dbReference type="EMBL" id="EPS96486.1"/>
    </source>
</evidence>
<keyword evidence="5" id="KW-0677">Repeat</keyword>
<evidence type="ECO:0000256" key="3">
    <source>
        <dbReference type="ARBA" id="ARBA00022679"/>
    </source>
</evidence>
<dbReference type="PROSITE" id="PS51873">
    <property type="entry name" value="TRIAD"/>
    <property type="match status" value="1"/>
</dbReference>
<dbReference type="AlphaFoldDB" id="S8DTA7"/>
<feature type="non-terminal residue" evidence="10">
    <location>
        <position position="1"/>
    </location>
</feature>
<keyword evidence="6" id="KW-0863">Zinc-finger</keyword>
<evidence type="ECO:0000256" key="4">
    <source>
        <dbReference type="ARBA" id="ARBA00022723"/>
    </source>
</evidence>
<feature type="domain" description="RING-type" evidence="9">
    <location>
        <begin position="1"/>
        <end position="174"/>
    </location>
</feature>
<name>S8DTA7_FOMSC</name>
<evidence type="ECO:0000256" key="1">
    <source>
        <dbReference type="ARBA" id="ARBA00001798"/>
    </source>
</evidence>
<dbReference type="GO" id="GO:0008270">
    <property type="term" value="F:zinc ion binding"/>
    <property type="evidence" value="ECO:0007669"/>
    <property type="project" value="UniProtKB-KW"/>
</dbReference>
<comment type="catalytic activity">
    <reaction evidence="1">
        <text>[E2 ubiquitin-conjugating enzyme]-S-ubiquitinyl-L-cysteine + [acceptor protein]-L-lysine = [E2 ubiquitin-conjugating enzyme]-L-cysteine + [acceptor protein]-N(6)-ubiquitinyl-L-lysine.</text>
        <dbReference type="EC" id="2.3.2.31"/>
    </reaction>
</comment>